<gene>
    <name evidence="1" type="ORF">S03H2_00020</name>
</gene>
<sequence>MTETDTLQTGIELFSKTSNSKEEAFLKGYLMGLGVVDHNPNWELMKERPEAAVKIESGISDTHKEVRDKIIEEAKAKLREMYIEDDRGFPEWLK</sequence>
<name>X1DV36_9ZZZZ</name>
<organism evidence="1">
    <name type="scientific">marine sediment metagenome</name>
    <dbReference type="NCBI Taxonomy" id="412755"/>
    <lineage>
        <taxon>unclassified sequences</taxon>
        <taxon>metagenomes</taxon>
        <taxon>ecological metagenomes</taxon>
    </lineage>
</organism>
<protein>
    <submittedName>
        <fullName evidence="1">Uncharacterized protein</fullName>
    </submittedName>
</protein>
<comment type="caution">
    <text evidence="1">The sequence shown here is derived from an EMBL/GenBank/DDBJ whole genome shotgun (WGS) entry which is preliminary data.</text>
</comment>
<evidence type="ECO:0000313" key="1">
    <source>
        <dbReference type="EMBL" id="GAH24886.1"/>
    </source>
</evidence>
<dbReference type="AlphaFoldDB" id="X1DV36"/>
<proteinExistence type="predicted"/>
<dbReference type="EMBL" id="BARU01000001">
    <property type="protein sequence ID" value="GAH24886.1"/>
    <property type="molecule type" value="Genomic_DNA"/>
</dbReference>
<reference evidence="1" key="1">
    <citation type="journal article" date="2014" name="Front. Microbiol.">
        <title>High frequency of phylogenetically diverse reductive dehalogenase-homologous genes in deep subseafloor sedimentary metagenomes.</title>
        <authorList>
            <person name="Kawai M."/>
            <person name="Futagami T."/>
            <person name="Toyoda A."/>
            <person name="Takaki Y."/>
            <person name="Nishi S."/>
            <person name="Hori S."/>
            <person name="Arai W."/>
            <person name="Tsubouchi T."/>
            <person name="Morono Y."/>
            <person name="Uchiyama I."/>
            <person name="Ito T."/>
            <person name="Fujiyama A."/>
            <person name="Inagaki F."/>
            <person name="Takami H."/>
        </authorList>
    </citation>
    <scope>NUCLEOTIDE SEQUENCE</scope>
    <source>
        <strain evidence="1">Expedition CK06-06</strain>
    </source>
</reference>
<accession>X1DV36</accession>